<proteinExistence type="predicted"/>
<feature type="region of interest" description="Disordered" evidence="1">
    <location>
        <begin position="33"/>
        <end position="58"/>
    </location>
</feature>
<reference evidence="2" key="1">
    <citation type="journal article" date="2020" name="Cell">
        <title>Large-Scale Comparative Analyses of Tick Genomes Elucidate Their Genetic Diversity and Vector Capacities.</title>
        <authorList>
            <consortium name="Tick Genome and Microbiome Consortium (TIGMIC)"/>
            <person name="Jia N."/>
            <person name="Wang J."/>
            <person name="Shi W."/>
            <person name="Du L."/>
            <person name="Sun Y."/>
            <person name="Zhan W."/>
            <person name="Jiang J.F."/>
            <person name="Wang Q."/>
            <person name="Zhang B."/>
            <person name="Ji P."/>
            <person name="Bell-Sakyi L."/>
            <person name="Cui X.M."/>
            <person name="Yuan T.T."/>
            <person name="Jiang B.G."/>
            <person name="Yang W.F."/>
            <person name="Lam T.T."/>
            <person name="Chang Q.C."/>
            <person name="Ding S.J."/>
            <person name="Wang X.J."/>
            <person name="Zhu J.G."/>
            <person name="Ruan X.D."/>
            <person name="Zhao L."/>
            <person name="Wei J.T."/>
            <person name="Ye R.Z."/>
            <person name="Que T.C."/>
            <person name="Du C.H."/>
            <person name="Zhou Y.H."/>
            <person name="Cheng J.X."/>
            <person name="Dai P.F."/>
            <person name="Guo W.B."/>
            <person name="Han X.H."/>
            <person name="Huang E.J."/>
            <person name="Li L.F."/>
            <person name="Wei W."/>
            <person name="Gao Y.C."/>
            <person name="Liu J.Z."/>
            <person name="Shao H.Z."/>
            <person name="Wang X."/>
            <person name="Wang C.C."/>
            <person name="Yang T.C."/>
            <person name="Huo Q.B."/>
            <person name="Li W."/>
            <person name="Chen H.Y."/>
            <person name="Chen S.E."/>
            <person name="Zhou L.G."/>
            <person name="Ni X.B."/>
            <person name="Tian J.H."/>
            <person name="Sheng Y."/>
            <person name="Liu T."/>
            <person name="Pan Y.S."/>
            <person name="Xia L.Y."/>
            <person name="Li J."/>
            <person name="Zhao F."/>
            <person name="Cao W.C."/>
        </authorList>
    </citation>
    <scope>NUCLEOTIDE SEQUENCE</scope>
    <source>
        <strain evidence="2">Rsan-2018</strain>
    </source>
</reference>
<accession>A0A9D4Q9Q9</accession>
<name>A0A9D4Q9Q9_RHISA</name>
<sequence>MSVVEGMHINPEEEECPGWNEVARKKKKLAERADCNTGNAPTSAKGSGNGSSRTAASQNVLRRVVKASRIPNLPRDHFKTITRPRGGMDVGMDVKKTDLLIFKHSLAKAASLTAKQVFDDMLSTNPFQKIFVAATPFEKNACAYARVQEMSMGETVIGLAAYVVASDDTYRGVICGINVDLSDAELTEMIVNRRNPDALRVRRIKKTPTVIVLFDGQKHRNMSCVIVLDTRVPCITGMWTRAMRVVIWATGSMFAPRAMTKRNAADAACSHRHRIISVIPRVPSVAEHTQRLTGKCRKRFQVPYIVRRRRRRRRRRARRGSDTAGGEEAMAEEEPFSRPHHSRSASRGRSGSKSRSHSRGRDKGSRRFRSRGRSGSKGRVQKQMSLADKARMNMPSGQEVTQGILPEQKKRPIRDFNA</sequence>
<reference evidence="2" key="2">
    <citation type="submission" date="2021-09" db="EMBL/GenBank/DDBJ databases">
        <authorList>
            <person name="Jia N."/>
            <person name="Wang J."/>
            <person name="Shi W."/>
            <person name="Du L."/>
            <person name="Sun Y."/>
            <person name="Zhan W."/>
            <person name="Jiang J."/>
            <person name="Wang Q."/>
            <person name="Zhang B."/>
            <person name="Ji P."/>
            <person name="Sakyi L.B."/>
            <person name="Cui X."/>
            <person name="Yuan T."/>
            <person name="Jiang B."/>
            <person name="Yang W."/>
            <person name="Lam T.T.-Y."/>
            <person name="Chang Q."/>
            <person name="Ding S."/>
            <person name="Wang X."/>
            <person name="Zhu J."/>
            <person name="Ruan X."/>
            <person name="Zhao L."/>
            <person name="Wei J."/>
            <person name="Que T."/>
            <person name="Du C."/>
            <person name="Cheng J."/>
            <person name="Dai P."/>
            <person name="Han X."/>
            <person name="Huang E."/>
            <person name="Gao Y."/>
            <person name="Liu J."/>
            <person name="Shao H."/>
            <person name="Ye R."/>
            <person name="Li L."/>
            <person name="Wei W."/>
            <person name="Wang X."/>
            <person name="Wang C."/>
            <person name="Huo Q."/>
            <person name="Li W."/>
            <person name="Guo W."/>
            <person name="Chen H."/>
            <person name="Chen S."/>
            <person name="Zhou L."/>
            <person name="Zhou L."/>
            <person name="Ni X."/>
            <person name="Tian J."/>
            <person name="Zhou Y."/>
            <person name="Sheng Y."/>
            <person name="Liu T."/>
            <person name="Pan Y."/>
            <person name="Xia L."/>
            <person name="Li J."/>
            <person name="Zhao F."/>
            <person name="Cao W."/>
        </authorList>
    </citation>
    <scope>NUCLEOTIDE SEQUENCE</scope>
    <source>
        <strain evidence="2">Rsan-2018</strain>
        <tissue evidence="2">Larvae</tissue>
    </source>
</reference>
<protein>
    <submittedName>
        <fullName evidence="2">Uncharacterized protein</fullName>
    </submittedName>
</protein>
<feature type="compositionally biased region" description="Basic residues" evidence="1">
    <location>
        <begin position="366"/>
        <end position="380"/>
    </location>
</feature>
<keyword evidence="3" id="KW-1185">Reference proteome</keyword>
<feature type="compositionally biased region" description="Polar residues" evidence="1">
    <location>
        <begin position="36"/>
        <end position="58"/>
    </location>
</feature>
<dbReference type="AlphaFoldDB" id="A0A9D4Q9Q9"/>
<evidence type="ECO:0000256" key="1">
    <source>
        <dbReference type="SAM" id="MobiDB-lite"/>
    </source>
</evidence>
<gene>
    <name evidence="2" type="ORF">HPB52_005042</name>
</gene>
<organism evidence="2 3">
    <name type="scientific">Rhipicephalus sanguineus</name>
    <name type="common">Brown dog tick</name>
    <name type="synonym">Ixodes sanguineus</name>
    <dbReference type="NCBI Taxonomy" id="34632"/>
    <lineage>
        <taxon>Eukaryota</taxon>
        <taxon>Metazoa</taxon>
        <taxon>Ecdysozoa</taxon>
        <taxon>Arthropoda</taxon>
        <taxon>Chelicerata</taxon>
        <taxon>Arachnida</taxon>
        <taxon>Acari</taxon>
        <taxon>Parasitiformes</taxon>
        <taxon>Ixodida</taxon>
        <taxon>Ixodoidea</taxon>
        <taxon>Ixodidae</taxon>
        <taxon>Rhipicephalinae</taxon>
        <taxon>Rhipicephalus</taxon>
        <taxon>Rhipicephalus</taxon>
    </lineage>
</organism>
<dbReference type="EMBL" id="JABSTV010001247">
    <property type="protein sequence ID" value="KAH7972011.1"/>
    <property type="molecule type" value="Genomic_DNA"/>
</dbReference>
<dbReference type="Proteomes" id="UP000821837">
    <property type="component" value="Chromosome 11"/>
</dbReference>
<evidence type="ECO:0000313" key="3">
    <source>
        <dbReference type="Proteomes" id="UP000821837"/>
    </source>
</evidence>
<evidence type="ECO:0000313" key="2">
    <source>
        <dbReference type="EMBL" id="KAH7972011.1"/>
    </source>
</evidence>
<feature type="compositionally biased region" description="Basic and acidic residues" evidence="1">
    <location>
        <begin position="407"/>
        <end position="418"/>
    </location>
</feature>
<feature type="region of interest" description="Disordered" evidence="1">
    <location>
        <begin position="303"/>
        <end position="418"/>
    </location>
</feature>
<comment type="caution">
    <text evidence="2">The sequence shown here is derived from an EMBL/GenBank/DDBJ whole genome shotgun (WGS) entry which is preliminary data.</text>
</comment>
<feature type="compositionally biased region" description="Basic residues" evidence="1">
    <location>
        <begin position="338"/>
        <end position="358"/>
    </location>
</feature>
<feature type="compositionally biased region" description="Basic residues" evidence="1">
    <location>
        <begin position="303"/>
        <end position="318"/>
    </location>
</feature>